<organism evidence="6">
    <name type="scientific">freshwater metagenome</name>
    <dbReference type="NCBI Taxonomy" id="449393"/>
    <lineage>
        <taxon>unclassified sequences</taxon>
        <taxon>metagenomes</taxon>
        <taxon>ecological metagenomes</taxon>
    </lineage>
</organism>
<keyword evidence="2" id="KW-0479">Metal-binding</keyword>
<dbReference type="GO" id="GO:0016020">
    <property type="term" value="C:membrane"/>
    <property type="evidence" value="ECO:0007669"/>
    <property type="project" value="TreeGrafter"/>
</dbReference>
<dbReference type="PROSITE" id="PS50255">
    <property type="entry name" value="CYTOCHROME_B5_2"/>
    <property type="match status" value="1"/>
</dbReference>
<protein>
    <submittedName>
        <fullName evidence="6">Unannotated protein</fullName>
    </submittedName>
</protein>
<dbReference type="GO" id="GO:0020037">
    <property type="term" value="F:heme binding"/>
    <property type="evidence" value="ECO:0007669"/>
    <property type="project" value="InterPro"/>
</dbReference>
<feature type="domain" description="Cytochrome b5 heme-binding" evidence="5">
    <location>
        <begin position="27"/>
        <end position="104"/>
    </location>
</feature>
<dbReference type="Gene3D" id="3.10.120.10">
    <property type="entry name" value="Cytochrome b5-like heme/steroid binding domain"/>
    <property type="match status" value="1"/>
</dbReference>
<dbReference type="GO" id="GO:0046872">
    <property type="term" value="F:metal ion binding"/>
    <property type="evidence" value="ECO:0007669"/>
    <property type="project" value="UniProtKB-KW"/>
</dbReference>
<dbReference type="AlphaFoldDB" id="A0A6J7R2C6"/>
<dbReference type="InterPro" id="IPR018506">
    <property type="entry name" value="Cyt_B5_heme-BS"/>
</dbReference>
<accession>A0A6J7R2C6</accession>
<comment type="similarity">
    <text evidence="4">Belongs to the cytochrome b5 family.</text>
</comment>
<proteinExistence type="inferred from homology"/>
<gene>
    <name evidence="6" type="ORF">UFOPK4061_01535</name>
</gene>
<dbReference type="Pfam" id="PF00173">
    <property type="entry name" value="Cyt-b5"/>
    <property type="match status" value="1"/>
</dbReference>
<dbReference type="SUPFAM" id="SSF55856">
    <property type="entry name" value="Cytochrome b5-like heme/steroid binding domain"/>
    <property type="match status" value="1"/>
</dbReference>
<evidence type="ECO:0000256" key="1">
    <source>
        <dbReference type="ARBA" id="ARBA00022617"/>
    </source>
</evidence>
<dbReference type="InterPro" id="IPR001199">
    <property type="entry name" value="Cyt_B5-like_heme/steroid-bd"/>
</dbReference>
<sequence length="105" mass="10634">MKRTAIAVLAAAGLAMVAYAPAAVAAPKSYTAAQVAKHATASSCWSIVGKSVYDLTKFIPLHPGGQAMIKSLCGKNGTAAFTGKHSGQATPATTLAKYRIGALKS</sequence>
<dbReference type="PROSITE" id="PS00191">
    <property type="entry name" value="CYTOCHROME_B5_1"/>
    <property type="match status" value="1"/>
</dbReference>
<evidence type="ECO:0000256" key="2">
    <source>
        <dbReference type="ARBA" id="ARBA00022723"/>
    </source>
</evidence>
<dbReference type="EMBL" id="CAFBPD010000293">
    <property type="protein sequence ID" value="CAB5023525.1"/>
    <property type="molecule type" value="Genomic_DNA"/>
</dbReference>
<dbReference type="PRINTS" id="PR00363">
    <property type="entry name" value="CYTOCHROMEB5"/>
</dbReference>
<dbReference type="InterPro" id="IPR050668">
    <property type="entry name" value="Cytochrome_b5"/>
</dbReference>
<dbReference type="InterPro" id="IPR036400">
    <property type="entry name" value="Cyt_B5-like_heme/steroid_sf"/>
</dbReference>
<reference evidence="6" key="1">
    <citation type="submission" date="2020-05" db="EMBL/GenBank/DDBJ databases">
        <authorList>
            <person name="Chiriac C."/>
            <person name="Salcher M."/>
            <person name="Ghai R."/>
            <person name="Kavagutti S V."/>
        </authorList>
    </citation>
    <scope>NUCLEOTIDE SEQUENCE</scope>
</reference>
<keyword evidence="3" id="KW-0408">Iron</keyword>
<name>A0A6J7R2C6_9ZZZZ</name>
<evidence type="ECO:0000256" key="3">
    <source>
        <dbReference type="ARBA" id="ARBA00023004"/>
    </source>
</evidence>
<dbReference type="PANTHER" id="PTHR19359">
    <property type="entry name" value="CYTOCHROME B5"/>
    <property type="match status" value="1"/>
</dbReference>
<evidence type="ECO:0000313" key="6">
    <source>
        <dbReference type="EMBL" id="CAB5023525.1"/>
    </source>
</evidence>
<evidence type="ECO:0000259" key="5">
    <source>
        <dbReference type="PROSITE" id="PS50255"/>
    </source>
</evidence>
<keyword evidence="1" id="KW-0349">Heme</keyword>
<evidence type="ECO:0000256" key="4">
    <source>
        <dbReference type="ARBA" id="ARBA00038168"/>
    </source>
</evidence>
<dbReference type="SMART" id="SM01117">
    <property type="entry name" value="Cyt-b5"/>
    <property type="match status" value="1"/>
</dbReference>